<feature type="domain" description="DUF3857" evidence="1">
    <location>
        <begin position="68"/>
        <end position="204"/>
    </location>
</feature>
<dbReference type="InterPro" id="IPR024618">
    <property type="entry name" value="DUF3857"/>
</dbReference>
<dbReference type="EMBL" id="QLSV01000002">
    <property type="protein sequence ID" value="RAR50211.1"/>
    <property type="molecule type" value="Genomic_DNA"/>
</dbReference>
<accession>A0A328WVD1</accession>
<protein>
    <submittedName>
        <fullName evidence="2">Uncharacterized protein DUF3857</fullName>
    </submittedName>
</protein>
<comment type="caution">
    <text evidence="2">The sequence shown here is derived from an EMBL/GenBank/DDBJ whole genome shotgun (WGS) entry which is preliminary data.</text>
</comment>
<dbReference type="RefSeq" id="WP_112084770.1">
    <property type="nucleotide sequence ID" value="NZ_QLSV01000002.1"/>
</dbReference>
<dbReference type="Gene3D" id="2.60.120.1130">
    <property type="match status" value="1"/>
</dbReference>
<evidence type="ECO:0000259" key="1">
    <source>
        <dbReference type="Pfam" id="PF12969"/>
    </source>
</evidence>
<dbReference type="AlphaFoldDB" id="A0A328WVD1"/>
<organism evidence="2 3">
    <name type="scientific">Flavobacterium lacus</name>
    <dbReference type="NCBI Taxonomy" id="1353778"/>
    <lineage>
        <taxon>Bacteria</taxon>
        <taxon>Pseudomonadati</taxon>
        <taxon>Bacteroidota</taxon>
        <taxon>Flavobacteriia</taxon>
        <taxon>Flavobacteriales</taxon>
        <taxon>Flavobacteriaceae</taxon>
        <taxon>Flavobacterium</taxon>
    </lineage>
</organism>
<keyword evidence="3" id="KW-1185">Reference proteome</keyword>
<dbReference type="Pfam" id="PF12969">
    <property type="entry name" value="DUF3857"/>
    <property type="match status" value="1"/>
</dbReference>
<evidence type="ECO:0000313" key="2">
    <source>
        <dbReference type="EMBL" id="RAR50211.1"/>
    </source>
</evidence>
<dbReference type="Gene3D" id="3.10.620.30">
    <property type="match status" value="1"/>
</dbReference>
<evidence type="ECO:0000313" key="3">
    <source>
        <dbReference type="Proteomes" id="UP000249518"/>
    </source>
</evidence>
<gene>
    <name evidence="2" type="ORF">B0I10_1025</name>
</gene>
<reference evidence="2 3" key="1">
    <citation type="submission" date="2018-06" db="EMBL/GenBank/DDBJ databases">
        <title>Genomic Encyclopedia of Type Strains, Phase III (KMG-III): the genomes of soil and plant-associated and newly described type strains.</title>
        <authorList>
            <person name="Whitman W."/>
        </authorList>
    </citation>
    <scope>NUCLEOTIDE SEQUENCE [LARGE SCALE GENOMIC DNA]</scope>
    <source>
        <strain evidence="2 3">CGMCC 1.12504</strain>
    </source>
</reference>
<proteinExistence type="predicted"/>
<name>A0A328WVD1_9FLAO</name>
<dbReference type="Proteomes" id="UP000249518">
    <property type="component" value="Unassembled WGS sequence"/>
</dbReference>
<dbReference type="Gene3D" id="2.60.40.3140">
    <property type="match status" value="1"/>
</dbReference>
<sequence>MKIIKVLILILTFNIHVGFSQTTKLGKVTEFELKENAPKLDPNASAEIIFMKGKNSIDFDAQGYAVLTTEVETKIKIYSKEGYEWANHQVPFYIGGRSGSIYFSDAYTYNWEGNKIEKTKLKSEGEFKEKINENWEFRKISMPNVKEGSIIEYKYTIKSPYITSLQEWFFQYKIPVLYSEYVVHTPEYYRYNVLLKPYLEVNKTETVQRNANQNFNELVTVYKVANVPSFTEEKYVSNVTNYISSVSYELASIKQSDGSLKNLAITWEDVSKSIYENNNFGKELSQSAYFEEEINKIIAEKKSQDNLLNSIFSFVQMRMNWNQRYGYLCDSGVKKAYKEKSGNVAEINLMLTAFLRYAGFNANPILVSTRSNGIAIFPNRTAYNYVICGVEQNGELILLDATTKNTTKNSLPFRSINWVGRMIKPDGESLEINLIPNFQSKQNNTVLFQFTEDLEIQGRVRKQYFDYYAYDFRENYAKLSTTSNSERVEKNYQEIDVDEYNLSNEIEKDKPIIEDFSFKSNQLVERIDSKIYISPLLFLTETDNPFKIEKRQYPIDFIFPRQDKNTVSFTIPEGYEMIYLPESKNLVLEDNLISFKFNCVLKGNIIQVVSVLDINESIVPSIYYESTKLFFKNMIEKQNQKIILKKL</sequence>
<dbReference type="OrthoDB" id="98874at2"/>